<dbReference type="Gene3D" id="3.30.1360.10">
    <property type="entry name" value="RNA polymerase, RBP11-like subunit"/>
    <property type="match status" value="1"/>
</dbReference>
<dbReference type="GO" id="GO:0000428">
    <property type="term" value="C:DNA-directed RNA polymerase complex"/>
    <property type="evidence" value="ECO:0007669"/>
    <property type="project" value="UniProtKB-KW"/>
</dbReference>
<accession>A0A371NC39</accession>
<sequence length="85" mass="9682">MEVILDKRYEMEIVFEGETHTLCNVLRSILMEDEKVKAAAYSIDHPIVGEPQLYIRAGSPKKSLKAAAETLRDRCDEFRGLIESL</sequence>
<dbReference type="RefSeq" id="WP_048175849.1">
    <property type="nucleotide sequence ID" value="NZ_QREL01000001.1"/>
</dbReference>
<comment type="function">
    <text evidence="5">DNA-dependent RNA polymerase (RNAP) catalyzes the transcription of DNA into RNA using the four ribonucleoside triphosphates as substrates.</text>
</comment>
<protein>
    <recommendedName>
        <fullName evidence="5">DNA-directed RNA polymerase subunit Rpo11</fullName>
        <ecNumber evidence="5">2.7.7.6</ecNumber>
    </recommendedName>
    <alternativeName>
        <fullName evidence="5">DNA-directed RNA polymerase subunit L</fullName>
    </alternativeName>
</protein>
<dbReference type="GO" id="GO:0003899">
    <property type="term" value="F:DNA-directed RNA polymerase activity"/>
    <property type="evidence" value="ECO:0007669"/>
    <property type="project" value="UniProtKB-UniRule"/>
</dbReference>
<evidence type="ECO:0000313" key="8">
    <source>
        <dbReference type="Proteomes" id="UP000256864"/>
    </source>
</evidence>
<dbReference type="PROSITE" id="PS01154">
    <property type="entry name" value="RNA_POL_L_13KD"/>
    <property type="match status" value="1"/>
</dbReference>
<keyword evidence="1 5" id="KW-0240">DNA-directed RNA polymerase</keyword>
<dbReference type="InterPro" id="IPR022905">
    <property type="entry name" value="Rpo11-like"/>
</dbReference>
<proteinExistence type="inferred from homology"/>
<dbReference type="NCBIfam" id="NF002240">
    <property type="entry name" value="PRK01146.2-4"/>
    <property type="match status" value="1"/>
</dbReference>
<organism evidence="7 8">
    <name type="scientific">Methanothermobacter defluvii</name>
    <dbReference type="NCBI Taxonomy" id="49339"/>
    <lineage>
        <taxon>Archaea</taxon>
        <taxon>Methanobacteriati</taxon>
        <taxon>Methanobacteriota</taxon>
        <taxon>Methanomada group</taxon>
        <taxon>Methanobacteria</taxon>
        <taxon>Methanobacteriales</taxon>
        <taxon>Methanobacteriaceae</taxon>
        <taxon>Methanothermobacter</taxon>
    </lineage>
</organism>
<keyword evidence="3 5" id="KW-0804">Transcription</keyword>
<dbReference type="InterPro" id="IPR009025">
    <property type="entry name" value="RBP11-like_dimer"/>
</dbReference>
<name>A0A371NC39_9EURY</name>
<dbReference type="GeneID" id="24854433"/>
<comment type="catalytic activity">
    <reaction evidence="5">
        <text>RNA(n) + a ribonucleoside 5'-triphosphate = RNA(n+1) + diphosphate</text>
        <dbReference type="Rhea" id="RHEA:21248"/>
        <dbReference type="Rhea" id="RHEA-COMP:14527"/>
        <dbReference type="Rhea" id="RHEA-COMP:17342"/>
        <dbReference type="ChEBI" id="CHEBI:33019"/>
        <dbReference type="ChEBI" id="CHEBI:61557"/>
        <dbReference type="ChEBI" id="CHEBI:140395"/>
        <dbReference type="EC" id="2.7.7.6"/>
    </reaction>
</comment>
<dbReference type="PANTHER" id="PTHR13946">
    <property type="entry name" value="DNA-DIRECTED RNA POLYMERASE I,II,III"/>
    <property type="match status" value="1"/>
</dbReference>
<keyword evidence="5" id="KW-0808">Transferase</keyword>
<dbReference type="EMBL" id="QREL01000001">
    <property type="protein sequence ID" value="REE28079.1"/>
    <property type="molecule type" value="Genomic_DNA"/>
</dbReference>
<dbReference type="CDD" id="cd06927">
    <property type="entry name" value="RNAP_L"/>
    <property type="match status" value="1"/>
</dbReference>
<dbReference type="InterPro" id="IPR036603">
    <property type="entry name" value="RBP11-like"/>
</dbReference>
<dbReference type="AlphaFoldDB" id="A0A371NC39"/>
<comment type="similarity">
    <text evidence="4 5">Belongs to the archaeal Rpo11/eukaryotic RPB11/RPC19 RNA polymerase subunit family.</text>
</comment>
<keyword evidence="8" id="KW-1185">Reference proteome</keyword>
<dbReference type="HAMAP" id="MF_00261">
    <property type="entry name" value="RNApol_arch_Rpo11"/>
    <property type="match status" value="1"/>
</dbReference>
<dbReference type="GO" id="GO:0006351">
    <property type="term" value="P:DNA-templated transcription"/>
    <property type="evidence" value="ECO:0007669"/>
    <property type="project" value="UniProtKB-UniRule"/>
</dbReference>
<comment type="subcellular location">
    <subcellularLocation>
        <location evidence="5">Cytoplasm</location>
    </subcellularLocation>
</comment>
<evidence type="ECO:0000256" key="2">
    <source>
        <dbReference type="ARBA" id="ARBA00022490"/>
    </source>
</evidence>
<evidence type="ECO:0000256" key="4">
    <source>
        <dbReference type="ARBA" id="ARBA00025751"/>
    </source>
</evidence>
<keyword evidence="5" id="KW-0548">Nucleotidyltransferase</keyword>
<dbReference type="GO" id="GO:0005737">
    <property type="term" value="C:cytoplasm"/>
    <property type="evidence" value="ECO:0007669"/>
    <property type="project" value="UniProtKB-SubCell"/>
</dbReference>
<dbReference type="EC" id="2.7.7.6" evidence="5"/>
<dbReference type="SUPFAM" id="SSF55257">
    <property type="entry name" value="RBP11-like subunits of RNA polymerase"/>
    <property type="match status" value="1"/>
</dbReference>
<feature type="domain" description="DNA-directed RNA polymerase RBP11-like dimerisation" evidence="6">
    <location>
        <begin position="10"/>
        <end position="79"/>
    </location>
</feature>
<dbReference type="Proteomes" id="UP000256864">
    <property type="component" value="Unassembled WGS sequence"/>
</dbReference>
<evidence type="ECO:0000313" key="7">
    <source>
        <dbReference type="EMBL" id="REE28079.1"/>
    </source>
</evidence>
<dbReference type="InterPro" id="IPR008193">
    <property type="entry name" value="RNA_pol_Rpb11_13-16kDa_CS"/>
</dbReference>
<dbReference type="PANTHER" id="PTHR13946:SF28">
    <property type="entry name" value="DNA-DIRECTED RNA POLYMERASES I AND III SUBUNIT RPAC2"/>
    <property type="match status" value="1"/>
</dbReference>
<evidence type="ECO:0000256" key="5">
    <source>
        <dbReference type="HAMAP-Rule" id="MF_00261"/>
    </source>
</evidence>
<dbReference type="Pfam" id="PF13656">
    <property type="entry name" value="RNA_pol_L_2"/>
    <property type="match status" value="1"/>
</dbReference>
<gene>
    <name evidence="5" type="primary">rpo11</name>
    <name evidence="5" type="synonym">rpoL</name>
    <name evidence="7" type="ORF">C7452_0067</name>
</gene>
<keyword evidence="2 5" id="KW-0963">Cytoplasm</keyword>
<comment type="caution">
    <text evidence="7">The sequence shown here is derived from an EMBL/GenBank/DDBJ whole genome shotgun (WGS) entry which is preliminary data.</text>
</comment>
<dbReference type="GO" id="GO:0003677">
    <property type="term" value="F:DNA binding"/>
    <property type="evidence" value="ECO:0007669"/>
    <property type="project" value="InterPro"/>
</dbReference>
<evidence type="ECO:0000256" key="3">
    <source>
        <dbReference type="ARBA" id="ARBA00023163"/>
    </source>
</evidence>
<evidence type="ECO:0000259" key="6">
    <source>
        <dbReference type="Pfam" id="PF13656"/>
    </source>
</evidence>
<dbReference type="GO" id="GO:0046983">
    <property type="term" value="F:protein dimerization activity"/>
    <property type="evidence" value="ECO:0007669"/>
    <property type="project" value="InterPro"/>
</dbReference>
<evidence type="ECO:0000256" key="1">
    <source>
        <dbReference type="ARBA" id="ARBA00022478"/>
    </source>
</evidence>
<reference evidence="7 8" key="1">
    <citation type="submission" date="2018-07" db="EMBL/GenBank/DDBJ databases">
        <title>Genomic Encyclopedia of Type Strains, Phase IV (KMG-IV): sequencing the most valuable type-strain genomes for metagenomic binning, comparative biology and taxonomic classification.</title>
        <authorList>
            <person name="Goeker M."/>
        </authorList>
    </citation>
    <scope>NUCLEOTIDE SEQUENCE [LARGE SCALE GENOMIC DNA]</scope>
    <source>
        <strain evidence="7 8">DSM 7466</strain>
    </source>
</reference>
<comment type="subunit">
    <text evidence="5">Part of the RNA polymerase complex.</text>
</comment>